<organism evidence="1">
    <name type="scientific">uncultured marine virus</name>
    <dbReference type="NCBI Taxonomy" id="186617"/>
    <lineage>
        <taxon>Viruses</taxon>
        <taxon>environmental samples</taxon>
    </lineage>
</organism>
<reference evidence="1" key="1">
    <citation type="journal article" date="2015" name="Front. Microbiol.">
        <title>Combining genomic sequencing methods to explore viral diversity and reveal potential virus-host interactions.</title>
        <authorList>
            <person name="Chow C.E."/>
            <person name="Winget D.M."/>
            <person name="White R.A.III."/>
            <person name="Hallam S.J."/>
            <person name="Suttle C.A."/>
        </authorList>
    </citation>
    <scope>NUCLEOTIDE SEQUENCE</scope>
    <source>
        <strain evidence="1">H4084948</strain>
    </source>
</reference>
<accession>A0A0F7L7W7</accession>
<evidence type="ECO:0000313" key="1">
    <source>
        <dbReference type="EMBL" id="AKH47502.1"/>
    </source>
</evidence>
<protein>
    <submittedName>
        <fullName evidence="1">Uncharacterized protein</fullName>
    </submittedName>
</protein>
<dbReference type="EMBL" id="KR029595">
    <property type="protein sequence ID" value="AKH47502.1"/>
    <property type="molecule type" value="Genomic_DNA"/>
</dbReference>
<proteinExistence type="predicted"/>
<reference evidence="1" key="2">
    <citation type="submission" date="2015-03" db="EMBL/GenBank/DDBJ databases">
        <authorList>
            <person name="Chow C.-E.T."/>
            <person name="Winget D.M."/>
            <person name="White R.A.III."/>
            <person name="Hallam S.J."/>
            <person name="Suttle C.A."/>
        </authorList>
    </citation>
    <scope>NUCLEOTIDE SEQUENCE</scope>
    <source>
        <strain evidence="1">H4084948</strain>
    </source>
</reference>
<sequence>MSKLAKQRKVSFTEDQEKAFENLKGKGYHIQKFIRLAINEKLYRDYRNLINKKEYDEGLPSWAQ</sequence>
<name>A0A0F7L7W7_9VIRU</name>